<dbReference type="InterPro" id="IPR013783">
    <property type="entry name" value="Ig-like_fold"/>
</dbReference>
<dbReference type="RefSeq" id="WP_136259949.1">
    <property type="nucleotide sequence ID" value="NZ_MWIO01000074.1"/>
</dbReference>
<evidence type="ECO:0000313" key="2">
    <source>
        <dbReference type="EMBL" id="THD04530.1"/>
    </source>
</evidence>
<reference evidence="2 3" key="1">
    <citation type="submission" date="2017-02" db="EMBL/GenBank/DDBJ databases">
        <title>Whole genome sequencing of Rhodanobacter lindaniclasticus DSM 17932.</title>
        <authorList>
            <person name="Kumar S."/>
            <person name="Patil P."/>
            <person name="Patil P.B."/>
        </authorList>
    </citation>
    <scope>NUCLEOTIDE SEQUENCE [LARGE SCALE GENOMIC DNA]</scope>
    <source>
        <strain evidence="2 3">DSM 17932</strain>
    </source>
</reference>
<organism evidence="2 3">
    <name type="scientific">Rhodanobacter lindaniclasticus</name>
    <dbReference type="NCBI Taxonomy" id="75310"/>
    <lineage>
        <taxon>Bacteria</taxon>
        <taxon>Pseudomonadati</taxon>
        <taxon>Pseudomonadota</taxon>
        <taxon>Gammaproteobacteria</taxon>
        <taxon>Lysobacterales</taxon>
        <taxon>Rhodanobacteraceae</taxon>
        <taxon>Rhodanobacter</taxon>
    </lineage>
</organism>
<dbReference type="Gene3D" id="2.60.40.10">
    <property type="entry name" value="Immunoglobulins"/>
    <property type="match status" value="1"/>
</dbReference>
<dbReference type="EMBL" id="MWIO01000074">
    <property type="protein sequence ID" value="THD04530.1"/>
    <property type="molecule type" value="Genomic_DNA"/>
</dbReference>
<dbReference type="Proteomes" id="UP000306317">
    <property type="component" value="Unassembled WGS sequence"/>
</dbReference>
<feature type="region of interest" description="Disordered" evidence="1">
    <location>
        <begin position="696"/>
        <end position="720"/>
    </location>
</feature>
<dbReference type="OrthoDB" id="109844at2"/>
<evidence type="ECO:0000313" key="3">
    <source>
        <dbReference type="Proteomes" id="UP000306317"/>
    </source>
</evidence>
<sequence>MLTISWEQAPGAIRYEVEWRRDDGEWKPVGNPYGLSVDVVGVSAGTYTARVRAIARDGNASLPRQSDAFVVGDASTLPTSLADISGQADDAKAAADAANAALAAIASDNVLSAGEKPVVIRDNNVILTEQAGIDAQASAYGITTEKTAYDGKVSALTGYLATLTSPKLWSDLTGDTTIVGSTFRQAFADVYTTRQTLLNAIYAAAKAKADAAQQTANTAVGQVTQLPVINGGFDIAPTGYGWIADPGSGWTIDTAGNTPGIGPNSAKHMTGTTTSVFRNSGLSACQPGQVYKVQGLIKAVGANGVCFVAISWCNAAGVEFTTTPGNLITGTTTAGSTVVGTAPAGTVYARTILVSVGQTAGAYYVDNVVCTQYPSSLDEVPDGASKFGAVFTPAQQQGIWAPGVNMIPNPSGALGFSGLPGFVWIGGSQQNMRTGTDDTLGNGGPMFMCWFPGTGSIDQGFSFTLPCTVGPITLSADMCVQTAFTGSMFIELRFLNSAGAEINPAMRPRVTAAQGTLARYTITSALPTGTASVNAAVRFTGTMAANSVATWRNLKMEVGSVATPFNDAASQMGNQLTNPGSGYRIGDQRNLLTRTVANFQTNVPASPSFSIPTGSTSPVSVSISVPAWTLNGGSYTVNYSASSTSISLVRGIPSNVYFFMDDPDQTGGAKTLVASTNPDDAYANDGRIYIGAKKITVPSSGSSSGSGGGGGTGRPPSNPV</sequence>
<keyword evidence="3" id="KW-1185">Reference proteome</keyword>
<gene>
    <name evidence="2" type="ORF">B1991_17325</name>
</gene>
<dbReference type="SUPFAM" id="SSF49265">
    <property type="entry name" value="Fibronectin type III"/>
    <property type="match status" value="1"/>
</dbReference>
<dbReference type="Gene3D" id="2.60.120.260">
    <property type="entry name" value="Galactose-binding domain-like"/>
    <property type="match status" value="1"/>
</dbReference>
<proteinExistence type="predicted"/>
<comment type="caution">
    <text evidence="2">The sequence shown here is derived from an EMBL/GenBank/DDBJ whole genome shotgun (WGS) entry which is preliminary data.</text>
</comment>
<evidence type="ECO:0008006" key="4">
    <source>
        <dbReference type="Google" id="ProtNLM"/>
    </source>
</evidence>
<dbReference type="AlphaFoldDB" id="A0A4S3K8F8"/>
<name>A0A4S3K8F8_9GAMM</name>
<protein>
    <recommendedName>
        <fullName evidence="4">Fibronectin type-III domain-containing protein</fullName>
    </recommendedName>
</protein>
<feature type="compositionally biased region" description="Gly residues" evidence="1">
    <location>
        <begin position="704"/>
        <end position="713"/>
    </location>
</feature>
<accession>A0A4S3K8F8</accession>
<dbReference type="InterPro" id="IPR036116">
    <property type="entry name" value="FN3_sf"/>
</dbReference>
<evidence type="ECO:0000256" key="1">
    <source>
        <dbReference type="SAM" id="MobiDB-lite"/>
    </source>
</evidence>